<dbReference type="Proteomes" id="UP001649381">
    <property type="component" value="Unassembled WGS sequence"/>
</dbReference>
<dbReference type="SUPFAM" id="SSF109854">
    <property type="entry name" value="DinB/YfiT-like putative metalloenzymes"/>
    <property type="match status" value="1"/>
</dbReference>
<keyword evidence="3" id="KW-1185">Reference proteome</keyword>
<evidence type="ECO:0000313" key="2">
    <source>
        <dbReference type="EMBL" id="MCF6136291.1"/>
    </source>
</evidence>
<accession>A0ABS9GWU3</accession>
<gene>
    <name evidence="2" type="ORF">L2716_01025</name>
</gene>
<dbReference type="InterPro" id="IPR034660">
    <property type="entry name" value="DinB/YfiT-like"/>
</dbReference>
<reference evidence="2 3" key="1">
    <citation type="submission" date="2022-01" db="EMBL/GenBank/DDBJ databases">
        <title>Alkalihalobacillus sp. EGI L200015, a novel bacterium isolated from a salt lake sediment.</title>
        <authorList>
            <person name="Gao L."/>
            <person name="Fang B.-Z."/>
            <person name="Li W.-J."/>
        </authorList>
    </citation>
    <scope>NUCLEOTIDE SEQUENCE [LARGE SCALE GENOMIC DNA]</scope>
    <source>
        <strain evidence="2 3">KCTC 12718</strain>
    </source>
</reference>
<evidence type="ECO:0000259" key="1">
    <source>
        <dbReference type="Pfam" id="PF12867"/>
    </source>
</evidence>
<dbReference type="RefSeq" id="WP_236330726.1">
    <property type="nucleotide sequence ID" value="NZ_JAKIJS010000001.1"/>
</dbReference>
<sequence>MENQALLQMFNFSRSNTLAGLKATTEEQALQVPEGFNNSILWNLGHVYLAVEGIMARLDKKDPEVPEEYNDFFGHATSPSTWEKEPPALTELADDLESQIERVEMLYGDKLDEKLAEPFKLNERTVFETYGEVLNFMIWHEGYHLGTINGIKRAIGIKDLWQPLETQESK</sequence>
<dbReference type="Pfam" id="PF12867">
    <property type="entry name" value="DinB_2"/>
    <property type="match status" value="1"/>
</dbReference>
<dbReference type="EMBL" id="JAKIJS010000001">
    <property type="protein sequence ID" value="MCF6136291.1"/>
    <property type="molecule type" value="Genomic_DNA"/>
</dbReference>
<name>A0ABS9GWU3_9BACL</name>
<dbReference type="Gene3D" id="1.20.120.450">
    <property type="entry name" value="dinb family like domain"/>
    <property type="match status" value="1"/>
</dbReference>
<proteinExistence type="predicted"/>
<organism evidence="2 3">
    <name type="scientific">Pseudalkalibacillus berkeleyi</name>
    <dbReference type="NCBI Taxonomy" id="1069813"/>
    <lineage>
        <taxon>Bacteria</taxon>
        <taxon>Bacillati</taxon>
        <taxon>Bacillota</taxon>
        <taxon>Bacilli</taxon>
        <taxon>Bacillales</taxon>
        <taxon>Fictibacillaceae</taxon>
        <taxon>Pseudalkalibacillus</taxon>
    </lineage>
</organism>
<evidence type="ECO:0000313" key="3">
    <source>
        <dbReference type="Proteomes" id="UP001649381"/>
    </source>
</evidence>
<dbReference type="InterPro" id="IPR024775">
    <property type="entry name" value="DinB-like"/>
</dbReference>
<comment type="caution">
    <text evidence="2">The sequence shown here is derived from an EMBL/GenBank/DDBJ whole genome shotgun (WGS) entry which is preliminary data.</text>
</comment>
<feature type="domain" description="DinB-like" evidence="1">
    <location>
        <begin position="10"/>
        <end position="148"/>
    </location>
</feature>
<protein>
    <submittedName>
        <fullName evidence="2">DinB family protein</fullName>
    </submittedName>
</protein>